<sequence length="113" mass="12680">MSDQGKLLYSYASPLSPHIGMDINHPQWATEARRFADDTVAYTLVRKNDRPVPKARSVAEEGDPIFKVSLNIYKRLMASGQPMLYHSTYYEGGQYVVFDPEIGKARVVAESGL</sequence>
<organism evidence="1 2">
    <name type="scientific">Azohydromonas lata</name>
    <dbReference type="NCBI Taxonomy" id="45677"/>
    <lineage>
        <taxon>Bacteria</taxon>
        <taxon>Pseudomonadati</taxon>
        <taxon>Pseudomonadota</taxon>
        <taxon>Betaproteobacteria</taxon>
        <taxon>Burkholderiales</taxon>
        <taxon>Sphaerotilaceae</taxon>
        <taxon>Azohydromonas</taxon>
    </lineage>
</organism>
<name>A0ABU5ILL3_9BURK</name>
<comment type="caution">
    <text evidence="1">The sequence shown here is derived from an EMBL/GenBank/DDBJ whole genome shotgun (WGS) entry which is preliminary data.</text>
</comment>
<evidence type="ECO:0000313" key="2">
    <source>
        <dbReference type="Proteomes" id="UP001293718"/>
    </source>
</evidence>
<dbReference type="RefSeq" id="WP_066333137.1">
    <property type="nucleotide sequence ID" value="NZ_JAXOJX010000050.1"/>
</dbReference>
<gene>
    <name evidence="1" type="ORF">SM757_24745</name>
</gene>
<evidence type="ECO:0000313" key="1">
    <source>
        <dbReference type="EMBL" id="MDZ5459793.1"/>
    </source>
</evidence>
<protein>
    <submittedName>
        <fullName evidence="1">Uncharacterized protein</fullName>
    </submittedName>
</protein>
<reference evidence="1 2" key="1">
    <citation type="submission" date="2023-11" db="EMBL/GenBank/DDBJ databases">
        <title>Draft genome of Azohydromonas lata strain H1 (DSM1123), a polyhydroxyalkanoate producer.</title>
        <authorList>
            <person name="Traversa D."/>
            <person name="D'Addabbo P."/>
            <person name="Pazzani C."/>
            <person name="Manzari C."/>
            <person name="Chiara M."/>
            <person name="Scrascia M."/>
        </authorList>
    </citation>
    <scope>NUCLEOTIDE SEQUENCE [LARGE SCALE GENOMIC DNA]</scope>
    <source>
        <strain evidence="1 2">H1</strain>
    </source>
</reference>
<proteinExistence type="predicted"/>
<accession>A0ABU5ILL3</accession>
<dbReference type="Proteomes" id="UP001293718">
    <property type="component" value="Unassembled WGS sequence"/>
</dbReference>
<keyword evidence="2" id="KW-1185">Reference proteome</keyword>
<dbReference type="EMBL" id="JAXOJX010000050">
    <property type="protein sequence ID" value="MDZ5459793.1"/>
    <property type="molecule type" value="Genomic_DNA"/>
</dbReference>